<dbReference type="Pfam" id="PF02386">
    <property type="entry name" value="TrkH"/>
    <property type="match status" value="1"/>
</dbReference>
<feature type="transmembrane region" description="Helical" evidence="10">
    <location>
        <begin position="135"/>
        <end position="153"/>
    </location>
</feature>
<feature type="transmembrane region" description="Helical" evidence="10">
    <location>
        <begin position="356"/>
        <end position="376"/>
    </location>
</feature>
<reference evidence="11 12" key="1">
    <citation type="submission" date="2016-11" db="EMBL/GenBank/DDBJ databases">
        <authorList>
            <person name="Jaros S."/>
            <person name="Januszkiewicz K."/>
            <person name="Wedrychowicz H."/>
        </authorList>
    </citation>
    <scope>NUCLEOTIDE SEQUENCE [LARGE SCALE GENOMIC DNA]</scope>
    <source>
        <strain evidence="11 12">DSM 15212</strain>
    </source>
</reference>
<dbReference type="GO" id="GO:0015379">
    <property type="term" value="F:potassium:chloride symporter activity"/>
    <property type="evidence" value="ECO:0007669"/>
    <property type="project" value="InterPro"/>
</dbReference>
<comment type="subcellular location">
    <subcellularLocation>
        <location evidence="1">Cell membrane</location>
        <topology evidence="1">Multi-pass membrane protein</topology>
    </subcellularLocation>
</comment>
<dbReference type="STRING" id="1121301.SAMN02745912_02343"/>
<evidence type="ECO:0000256" key="3">
    <source>
        <dbReference type="ARBA" id="ARBA00022475"/>
    </source>
</evidence>
<keyword evidence="8" id="KW-0406">Ion transport</keyword>
<dbReference type="PANTHER" id="PTHR32024:SF1">
    <property type="entry name" value="KTR SYSTEM POTASSIUM UPTAKE PROTEIN B"/>
    <property type="match status" value="1"/>
</dbReference>
<dbReference type="RefSeq" id="WP_073150135.1">
    <property type="nucleotide sequence ID" value="NZ_FRAG01000028.1"/>
</dbReference>
<dbReference type="NCBIfam" id="TIGR00933">
    <property type="entry name" value="2a38"/>
    <property type="match status" value="1"/>
</dbReference>
<feature type="transmembrane region" description="Helical" evidence="10">
    <location>
        <begin position="235"/>
        <end position="254"/>
    </location>
</feature>
<keyword evidence="5 10" id="KW-0812">Transmembrane</keyword>
<keyword evidence="4" id="KW-0633">Potassium transport</keyword>
<keyword evidence="7 10" id="KW-1133">Transmembrane helix</keyword>
<evidence type="ECO:0000256" key="9">
    <source>
        <dbReference type="ARBA" id="ARBA00023136"/>
    </source>
</evidence>
<organism evidence="11 12">
    <name type="scientific">Paramaledivibacter caminithermalis (strain DSM 15212 / CIP 107654 / DViRD3)</name>
    <name type="common">Clostridium caminithermale</name>
    <dbReference type="NCBI Taxonomy" id="1121301"/>
    <lineage>
        <taxon>Bacteria</taxon>
        <taxon>Bacillati</taxon>
        <taxon>Bacillota</taxon>
        <taxon>Clostridia</taxon>
        <taxon>Peptostreptococcales</taxon>
        <taxon>Caminicellaceae</taxon>
        <taxon>Paramaledivibacter</taxon>
    </lineage>
</organism>
<evidence type="ECO:0000313" key="12">
    <source>
        <dbReference type="Proteomes" id="UP000184465"/>
    </source>
</evidence>
<protein>
    <submittedName>
        <fullName evidence="11">Trk system potassium uptake protein TrkH</fullName>
    </submittedName>
</protein>
<evidence type="ECO:0000313" key="11">
    <source>
        <dbReference type="EMBL" id="SHK12908.1"/>
    </source>
</evidence>
<dbReference type="Proteomes" id="UP000184465">
    <property type="component" value="Unassembled WGS sequence"/>
</dbReference>
<dbReference type="AlphaFoldDB" id="A0A1M6PY91"/>
<feature type="transmembrane region" description="Helical" evidence="10">
    <location>
        <begin position="197"/>
        <end position="223"/>
    </location>
</feature>
<dbReference type="InterPro" id="IPR004772">
    <property type="entry name" value="TrkH"/>
</dbReference>
<keyword evidence="2" id="KW-0813">Transport</keyword>
<keyword evidence="3" id="KW-1003">Cell membrane</keyword>
<evidence type="ECO:0000256" key="6">
    <source>
        <dbReference type="ARBA" id="ARBA00022958"/>
    </source>
</evidence>
<evidence type="ECO:0000256" key="10">
    <source>
        <dbReference type="SAM" id="Phobius"/>
    </source>
</evidence>
<dbReference type="PANTHER" id="PTHR32024">
    <property type="entry name" value="TRK SYSTEM POTASSIUM UPTAKE PROTEIN TRKG-RELATED"/>
    <property type="match status" value="1"/>
</dbReference>
<feature type="transmembrane region" description="Helical" evidence="10">
    <location>
        <begin position="47"/>
        <end position="69"/>
    </location>
</feature>
<accession>A0A1M6PY91</accession>
<evidence type="ECO:0000256" key="5">
    <source>
        <dbReference type="ARBA" id="ARBA00022692"/>
    </source>
</evidence>
<feature type="transmembrane region" description="Helical" evidence="10">
    <location>
        <begin position="165"/>
        <end position="185"/>
    </location>
</feature>
<name>A0A1M6PY91_PARC5</name>
<feature type="transmembrane region" description="Helical" evidence="10">
    <location>
        <begin position="409"/>
        <end position="433"/>
    </location>
</feature>
<dbReference type="EMBL" id="FRAG01000028">
    <property type="protein sequence ID" value="SHK12908.1"/>
    <property type="molecule type" value="Genomic_DNA"/>
</dbReference>
<keyword evidence="12" id="KW-1185">Reference proteome</keyword>
<keyword evidence="9 10" id="KW-0472">Membrane</keyword>
<feature type="transmembrane region" description="Helical" evidence="10">
    <location>
        <begin position="317"/>
        <end position="336"/>
    </location>
</feature>
<keyword evidence="6" id="KW-0630">Potassium</keyword>
<evidence type="ECO:0000256" key="4">
    <source>
        <dbReference type="ARBA" id="ARBA00022538"/>
    </source>
</evidence>
<evidence type="ECO:0000256" key="1">
    <source>
        <dbReference type="ARBA" id="ARBA00004651"/>
    </source>
</evidence>
<feature type="transmembrane region" description="Helical" evidence="10">
    <location>
        <begin position="20"/>
        <end position="41"/>
    </location>
</feature>
<evidence type="ECO:0000256" key="8">
    <source>
        <dbReference type="ARBA" id="ARBA00023065"/>
    </source>
</evidence>
<evidence type="ECO:0000256" key="7">
    <source>
        <dbReference type="ARBA" id="ARBA00022989"/>
    </source>
</evidence>
<feature type="transmembrane region" description="Helical" evidence="10">
    <location>
        <begin position="81"/>
        <end position="105"/>
    </location>
</feature>
<evidence type="ECO:0000256" key="2">
    <source>
        <dbReference type="ARBA" id="ARBA00022448"/>
    </source>
</evidence>
<proteinExistence type="predicted"/>
<sequence length="454" mass="49386">MITIEQNNTINNYRLNPAQILVLGFASIILLGAILLNLPIASKTGESVGFVNSIFTATSAVCVTGLVVVDTGTYWTMFGQIVILMLIQIGGLGFMTMATLVAFVIGKRISLRERLIMQEALNQFNISGLVRLTKHILFTTFIIEGIGAFFLYLKFIQEYEAPKAILFGIFHSVSAFCNAGFDLIGEGRSLTPYVDDILVNVIIWLLIVIGGMGFTVIMDLLTFKKFSRLTLHTKLVLSITGILILTGFAFSFIVEFNNPDTLGNLSIKGKLLGSMFQGITPRTAGFNTLPMDKLRMASKFFIIILMFIGGSPSSTAGGIKTTTVGVLILSIISIIRGKNDTEVFNRRIAKDVINRALAIAVIGMLWVAVVTMILSITEANKDFLDIFFETVSAFGTVGLSLGITSKLSLIGKLVISLTMFAGRVGTLTIVFALGRKQQNNKGLIRYPEGKVMVG</sequence>
<gene>
    <name evidence="11" type="ORF">SAMN02745912_02343</name>
</gene>
<dbReference type="GO" id="GO:0005886">
    <property type="term" value="C:plasma membrane"/>
    <property type="evidence" value="ECO:0007669"/>
    <property type="project" value="UniProtKB-SubCell"/>
</dbReference>
<dbReference type="InterPro" id="IPR003445">
    <property type="entry name" value="Cat_transpt"/>
</dbReference>